<keyword evidence="2" id="KW-0614">Plasmid</keyword>
<reference evidence="2" key="2">
    <citation type="submission" date="2015-07" db="EMBL/GenBank/DDBJ databases">
        <title>Plasmids, circular viruses and viroids from rat gut.</title>
        <authorList>
            <person name="Jorgensen T.J."/>
            <person name="Hansen M.A."/>
            <person name="Xu Z."/>
            <person name="Tabak M.A."/>
            <person name="Sorensen S.J."/>
            <person name="Hansen L.H."/>
        </authorList>
    </citation>
    <scope>NUCLEOTIDE SEQUENCE</scope>
    <source>
        <plasmid evidence="2">pRGRH0279</plasmid>
    </source>
</reference>
<feature type="coiled-coil region" evidence="1">
    <location>
        <begin position="143"/>
        <end position="170"/>
    </location>
</feature>
<accession>A0A0H5PZF1</accession>
<name>A0A0H5PZF1_9ZZZZ</name>
<dbReference type="AlphaFoldDB" id="A0A0H5PZF1"/>
<evidence type="ECO:0000313" key="2">
    <source>
        <dbReference type="EMBL" id="CRY94559.1"/>
    </source>
</evidence>
<proteinExistence type="predicted"/>
<protein>
    <recommendedName>
        <fullName evidence="3">Helix-turn-helix domain-containing protein</fullName>
    </recommendedName>
</protein>
<organism evidence="2">
    <name type="scientific">uncultured prokaryote</name>
    <dbReference type="NCBI Taxonomy" id="198431"/>
    <lineage>
        <taxon>unclassified sequences</taxon>
        <taxon>environmental samples</taxon>
    </lineage>
</organism>
<geneLocation type="plasmid" evidence="2">
    <name>pRGRH0279</name>
</geneLocation>
<evidence type="ECO:0000256" key="1">
    <source>
        <dbReference type="SAM" id="Coils"/>
    </source>
</evidence>
<reference evidence="2" key="1">
    <citation type="submission" date="2015-06" db="EMBL/GenBank/DDBJ databases">
        <authorList>
            <person name="Joergensen T."/>
        </authorList>
    </citation>
    <scope>NUCLEOTIDE SEQUENCE</scope>
    <source>
        <plasmid evidence="2">pRGRH0279</plasmid>
    </source>
</reference>
<dbReference type="EMBL" id="LN852951">
    <property type="protein sequence ID" value="CRY94559.1"/>
    <property type="molecule type" value="Genomic_DNA"/>
</dbReference>
<keyword evidence="1" id="KW-0175">Coiled coil</keyword>
<sequence length="208" mass="23639">MTDTARNIELLDPASTDGLADFFTSAEQTLITDRGDSDQTMIIEQGDPYQSPITTLINPDHWTLQETAERLSLSLVTVRRRLQKGSLKGHKVQGLNGPEWRIEPPEQTLITDRGDSDQTMIIEQGDPDQTPITTLITPDHQVVTALLARITEVESKLSDAQNALQSANWRNGYLESQLESQRDQIKLLTDSKHKPGWWQRFKQIWQKH</sequence>
<evidence type="ECO:0008006" key="3">
    <source>
        <dbReference type="Google" id="ProtNLM"/>
    </source>
</evidence>